<accession>A0A2N7PQR1</accession>
<protein>
    <recommendedName>
        <fullName evidence="11">Zinc metalloprotease</fullName>
        <ecNumber evidence="11">3.4.24.-</ecNumber>
    </recommendedName>
</protein>
<comment type="cofactor">
    <cofactor evidence="1 11">
        <name>Zn(2+)</name>
        <dbReference type="ChEBI" id="CHEBI:29105"/>
    </cofactor>
</comment>
<dbReference type="GO" id="GO:0006508">
    <property type="term" value="P:proteolysis"/>
    <property type="evidence" value="ECO:0007669"/>
    <property type="project" value="UniProtKB-KW"/>
</dbReference>
<dbReference type="Proteomes" id="UP000235460">
    <property type="component" value="Unassembled WGS sequence"/>
</dbReference>
<dbReference type="EC" id="3.4.24.-" evidence="11"/>
<evidence type="ECO:0000256" key="6">
    <source>
        <dbReference type="ARBA" id="ARBA00022801"/>
    </source>
</evidence>
<keyword evidence="5 11" id="KW-0812">Transmembrane</keyword>
<keyword evidence="11" id="KW-0479">Metal-binding</keyword>
<dbReference type="AlphaFoldDB" id="A0A2N7PQR1"/>
<dbReference type="Pfam" id="PF02163">
    <property type="entry name" value="Peptidase_M50"/>
    <property type="match status" value="1"/>
</dbReference>
<evidence type="ECO:0000256" key="3">
    <source>
        <dbReference type="ARBA" id="ARBA00007931"/>
    </source>
</evidence>
<dbReference type="InterPro" id="IPR041489">
    <property type="entry name" value="PDZ_6"/>
</dbReference>
<evidence type="ECO:0000313" key="14">
    <source>
        <dbReference type="Proteomes" id="UP000235460"/>
    </source>
</evidence>
<dbReference type="GO" id="GO:0016020">
    <property type="term" value="C:membrane"/>
    <property type="evidence" value="ECO:0007669"/>
    <property type="project" value="UniProtKB-SubCell"/>
</dbReference>
<evidence type="ECO:0000256" key="11">
    <source>
        <dbReference type="RuleBase" id="RU362031"/>
    </source>
</evidence>
<evidence type="ECO:0000313" key="13">
    <source>
        <dbReference type="EMBL" id="PMP69269.1"/>
    </source>
</evidence>
<keyword evidence="6 11" id="KW-0378">Hydrolase</keyword>
<sequence>MITIIVAILVIGILIFVHELGHFLSAKLLGVRVEIFSLGFGPRLIGFTAGETEYRLSLIPLGGYVKLYGEHPETVPLVEDPERAFAFKKPWHKAIIVISGPLANFLLAVLIFWFLFASVGTYIVPAKIGEIIPNSPAEKVGLKPGDEILEVNGKRVKSFQELVFFLRSKKIPESVTLKIKREDQIFEVNLMPEIKEDYNIFGKKTKIPVIGIKSSEEIIHQKHDPLSAFNLAIKKVAELTGLIFVAICKLFTGEIPFSTLGGPITIGKMAGETAKMGFSYLFSFTAILSVNLGVINILPLPMLDGGHLVLFGIETLRKKPLSLKTQELIFKIGLILIIALSLAVFYNDILKLLKGWNLP</sequence>
<dbReference type="SUPFAM" id="SSF50156">
    <property type="entry name" value="PDZ domain-like"/>
    <property type="match status" value="1"/>
</dbReference>
<evidence type="ECO:0000256" key="8">
    <source>
        <dbReference type="ARBA" id="ARBA00022989"/>
    </source>
</evidence>
<feature type="transmembrane region" description="Helical" evidence="11">
    <location>
        <begin position="328"/>
        <end position="346"/>
    </location>
</feature>
<dbReference type="CDD" id="cd06163">
    <property type="entry name" value="S2P-M50_PDZ_RseP-like"/>
    <property type="match status" value="1"/>
</dbReference>
<dbReference type="Pfam" id="PF17820">
    <property type="entry name" value="PDZ_6"/>
    <property type="match status" value="1"/>
</dbReference>
<evidence type="ECO:0000256" key="9">
    <source>
        <dbReference type="ARBA" id="ARBA00023049"/>
    </source>
</evidence>
<evidence type="ECO:0000256" key="7">
    <source>
        <dbReference type="ARBA" id="ARBA00022833"/>
    </source>
</evidence>
<evidence type="ECO:0000256" key="10">
    <source>
        <dbReference type="ARBA" id="ARBA00023136"/>
    </source>
</evidence>
<dbReference type="EMBL" id="PNIK01000001">
    <property type="protein sequence ID" value="PMP69269.1"/>
    <property type="molecule type" value="Genomic_DNA"/>
</dbReference>
<evidence type="ECO:0000259" key="12">
    <source>
        <dbReference type="PROSITE" id="PS50106"/>
    </source>
</evidence>
<keyword evidence="7 11" id="KW-0862">Zinc</keyword>
<dbReference type="GO" id="GO:0004222">
    <property type="term" value="F:metalloendopeptidase activity"/>
    <property type="evidence" value="ECO:0007669"/>
    <property type="project" value="InterPro"/>
</dbReference>
<gene>
    <name evidence="13" type="primary">rseP</name>
    <name evidence="13" type="ORF">C0190_00195</name>
</gene>
<evidence type="ECO:0000256" key="4">
    <source>
        <dbReference type="ARBA" id="ARBA00022670"/>
    </source>
</evidence>
<comment type="caution">
    <text evidence="13">The sequence shown here is derived from an EMBL/GenBank/DDBJ whole genome shotgun (WGS) entry which is preliminary data.</text>
</comment>
<dbReference type="InterPro" id="IPR001478">
    <property type="entry name" value="PDZ"/>
</dbReference>
<dbReference type="GO" id="GO:0046872">
    <property type="term" value="F:metal ion binding"/>
    <property type="evidence" value="ECO:0007669"/>
    <property type="project" value="UniProtKB-KW"/>
</dbReference>
<comment type="similarity">
    <text evidence="3 11">Belongs to the peptidase M50B family.</text>
</comment>
<dbReference type="SMART" id="SM00228">
    <property type="entry name" value="PDZ"/>
    <property type="match status" value="1"/>
</dbReference>
<evidence type="ECO:0000256" key="1">
    <source>
        <dbReference type="ARBA" id="ARBA00001947"/>
    </source>
</evidence>
<evidence type="ECO:0000256" key="5">
    <source>
        <dbReference type="ARBA" id="ARBA00022692"/>
    </source>
</evidence>
<organism evidence="13 14">
    <name type="scientific">Thermodesulfobacterium geofontis</name>
    <dbReference type="NCBI Taxonomy" id="1295609"/>
    <lineage>
        <taxon>Bacteria</taxon>
        <taxon>Pseudomonadati</taxon>
        <taxon>Thermodesulfobacteriota</taxon>
        <taxon>Thermodesulfobacteria</taxon>
        <taxon>Thermodesulfobacteriales</taxon>
        <taxon>Thermodesulfobacteriaceae</taxon>
        <taxon>Thermodesulfobacterium</taxon>
    </lineage>
</organism>
<feature type="domain" description="PDZ" evidence="12">
    <location>
        <begin position="119"/>
        <end position="183"/>
    </location>
</feature>
<keyword evidence="10 11" id="KW-0472">Membrane</keyword>
<feature type="transmembrane region" description="Helical" evidence="11">
    <location>
        <begin position="94"/>
        <end position="117"/>
    </location>
</feature>
<name>A0A2N7PQR1_9BACT</name>
<proteinExistence type="inferred from homology"/>
<feature type="transmembrane region" description="Helical" evidence="11">
    <location>
        <begin position="278"/>
        <end position="298"/>
    </location>
</feature>
<reference evidence="13 14" key="1">
    <citation type="submission" date="2018-01" db="EMBL/GenBank/DDBJ databases">
        <title>Metagenomic assembled genomes from two thermal pools in the Uzon Caldera, Kamchatka, Russia.</title>
        <authorList>
            <person name="Wilkins L."/>
            <person name="Ettinger C."/>
        </authorList>
    </citation>
    <scope>NUCLEOTIDE SEQUENCE [LARGE SCALE GENOMIC DNA]</scope>
    <source>
        <strain evidence="13">ZAV-08</strain>
    </source>
</reference>
<dbReference type="InterPro" id="IPR004387">
    <property type="entry name" value="Pept_M50_Zn"/>
</dbReference>
<keyword evidence="4 13" id="KW-0645">Protease</keyword>
<evidence type="ECO:0000256" key="2">
    <source>
        <dbReference type="ARBA" id="ARBA00004141"/>
    </source>
</evidence>
<dbReference type="PROSITE" id="PS50106">
    <property type="entry name" value="PDZ"/>
    <property type="match status" value="1"/>
</dbReference>
<dbReference type="Gene3D" id="2.30.42.10">
    <property type="match status" value="1"/>
</dbReference>
<dbReference type="InterPro" id="IPR036034">
    <property type="entry name" value="PDZ_sf"/>
</dbReference>
<keyword evidence="8 11" id="KW-1133">Transmembrane helix</keyword>
<dbReference type="CDD" id="cd23081">
    <property type="entry name" value="cpPDZ_EcRseP-like"/>
    <property type="match status" value="1"/>
</dbReference>
<dbReference type="PANTHER" id="PTHR42837">
    <property type="entry name" value="REGULATOR OF SIGMA-E PROTEASE RSEP"/>
    <property type="match status" value="1"/>
</dbReference>
<dbReference type="PANTHER" id="PTHR42837:SF2">
    <property type="entry name" value="MEMBRANE METALLOPROTEASE ARASP2, CHLOROPLASTIC-RELATED"/>
    <property type="match status" value="1"/>
</dbReference>
<dbReference type="InterPro" id="IPR008915">
    <property type="entry name" value="Peptidase_M50"/>
</dbReference>
<comment type="subcellular location">
    <subcellularLocation>
        <location evidence="2">Membrane</location>
        <topology evidence="2">Multi-pass membrane protein</topology>
    </subcellularLocation>
</comment>
<keyword evidence="9 11" id="KW-0482">Metalloprotease</keyword>
<dbReference type="NCBIfam" id="TIGR00054">
    <property type="entry name" value="RIP metalloprotease RseP"/>
    <property type="match status" value="1"/>
</dbReference>